<proteinExistence type="predicted"/>
<feature type="region of interest" description="Disordered" evidence="1">
    <location>
        <begin position="98"/>
        <end position="127"/>
    </location>
</feature>
<dbReference type="RefSeq" id="XP_031025884.1">
    <property type="nucleotide sequence ID" value="XM_031168135.1"/>
</dbReference>
<protein>
    <submittedName>
        <fullName evidence="2">Uncharacterized protein</fullName>
    </submittedName>
</protein>
<feature type="compositionally biased region" description="Basic residues" evidence="1">
    <location>
        <begin position="101"/>
        <end position="110"/>
    </location>
</feature>
<dbReference type="Proteomes" id="UP000319731">
    <property type="component" value="Unassembled WGS sequence"/>
</dbReference>
<dbReference type="AlphaFoldDB" id="A0A507C2K5"/>
<dbReference type="EMBL" id="QEAO01000009">
    <property type="protein sequence ID" value="TPX35357.1"/>
    <property type="molecule type" value="Genomic_DNA"/>
</dbReference>
<dbReference type="OrthoDB" id="2176742at2759"/>
<reference evidence="2 3" key="1">
    <citation type="journal article" date="2019" name="Sci. Rep.">
        <title>Comparative genomics of chytrid fungi reveal insights into the obligate biotrophic and pathogenic lifestyle of Synchytrium endobioticum.</title>
        <authorList>
            <person name="van de Vossenberg B.T.L.H."/>
            <person name="Warris S."/>
            <person name="Nguyen H.D.T."/>
            <person name="van Gent-Pelzer M.P.E."/>
            <person name="Joly D.L."/>
            <person name="van de Geest H.C."/>
            <person name="Bonants P.J.M."/>
            <person name="Smith D.S."/>
            <person name="Levesque C.A."/>
            <person name="van der Lee T.A.J."/>
        </authorList>
    </citation>
    <scope>NUCLEOTIDE SEQUENCE [LARGE SCALE GENOMIC DNA]</scope>
    <source>
        <strain evidence="2 3">JEL517</strain>
    </source>
</reference>
<feature type="compositionally biased region" description="Polar residues" evidence="1">
    <location>
        <begin position="20"/>
        <end position="29"/>
    </location>
</feature>
<dbReference type="GeneID" id="42003432"/>
<keyword evidence="3" id="KW-1185">Reference proteome</keyword>
<evidence type="ECO:0000256" key="1">
    <source>
        <dbReference type="SAM" id="MobiDB-lite"/>
    </source>
</evidence>
<sequence>MTPTTIHHHHTRRKLARTSPHISSPRESTNVVLIAATSPEIWFRKPVNDDRDQASDDAAYREATIEVVQSLINAAPRGTARDRARVLLQRLEKATDGLKRPEKRVRRQRARGLSDPASSSSIEPVNVEQLEKDRPAEGHWTEQVHVNHLQLSWIREHARRAVNIAESIALTENVTTKFVAELLEKPTRKPRQAELACVKNPHRKSRVSSAILIKAADAPGSEQTLRLEPTEVGVTSPILNTAVNTHSIQVGSLNIGGGEHRIAYAYIKSDEKDDIWTVYLQLRNDPSAERILPFTTFESLLLSAYSHALCIPSPELAYERTIMVIQDCHRYGIRLSPKDWGLFIESLQGWNRLHTVFDLIPTWGRAFTLEGLRVLLQICGKLRDEYAAVSCLDIVMKRVQIDKEDVNVGDLAQMLKVCQVFGLVERAITIWDVLVTPRIHNLYGPSVLLVEYFKCLCQYRNENVEAETDPRKHSDLPRQHLKLPQIDILEVARRALSSLPSDVTEGRKVYWQYLRVLLLTNEWTTAAQAIQGNIPDDLRPVTRSIYILLATILSRGVYGTRVPPSHLPPSTRADRNNQVSINDEGRYRAAEIVSRLGLLRRGLPIARYEAYEAIQPIHLELFKMYMRCGEFAKAFEYFYTNRQLIANNKKSELVGINDATAHEIIQIFATNKQYIRTVMAYKTAAGYSTIEENATTWTWYRPDILTRATLAHAIRELYRSPRLRNRPSLTGLNRNHWNHQIQTVQNRISWGLTERRFAVLGQQKVNDLSAIMIAPCYVDYMDPL</sequence>
<evidence type="ECO:0000313" key="3">
    <source>
        <dbReference type="Proteomes" id="UP000319731"/>
    </source>
</evidence>
<gene>
    <name evidence="2" type="ORF">SmJEL517_g02207</name>
</gene>
<comment type="caution">
    <text evidence="2">The sequence shown here is derived from an EMBL/GenBank/DDBJ whole genome shotgun (WGS) entry which is preliminary data.</text>
</comment>
<evidence type="ECO:0000313" key="2">
    <source>
        <dbReference type="EMBL" id="TPX35357.1"/>
    </source>
</evidence>
<organism evidence="2 3">
    <name type="scientific">Synchytrium microbalum</name>
    <dbReference type="NCBI Taxonomy" id="1806994"/>
    <lineage>
        <taxon>Eukaryota</taxon>
        <taxon>Fungi</taxon>
        <taxon>Fungi incertae sedis</taxon>
        <taxon>Chytridiomycota</taxon>
        <taxon>Chytridiomycota incertae sedis</taxon>
        <taxon>Chytridiomycetes</taxon>
        <taxon>Synchytriales</taxon>
        <taxon>Synchytriaceae</taxon>
        <taxon>Synchytrium</taxon>
    </lineage>
</organism>
<accession>A0A507C2K5</accession>
<name>A0A507C2K5_9FUNG</name>
<feature type="compositionally biased region" description="Basic residues" evidence="1">
    <location>
        <begin position="1"/>
        <end position="16"/>
    </location>
</feature>
<feature type="region of interest" description="Disordered" evidence="1">
    <location>
        <begin position="1"/>
        <end position="29"/>
    </location>
</feature>